<evidence type="ECO:0000313" key="2">
    <source>
        <dbReference type="Proteomes" id="UP001056383"/>
    </source>
</evidence>
<reference evidence="1" key="1">
    <citation type="submission" date="2022-04" db="EMBL/GenBank/DDBJ databases">
        <title>Systematic whole-genome sequencing reveals an unexpected diversity among actinomycetoma pathogens and provides insights into their antibacterial susceptibilities.</title>
        <authorList>
            <person name="Watson A.K."/>
            <person name="Kepplinger B."/>
            <person name="Bakhiet S.M."/>
            <person name="Mhmoud N.A."/>
            <person name="Chapman J."/>
            <person name="Allenby N."/>
            <person name="Mickiewicz K."/>
            <person name="Goodfellow M."/>
            <person name="Fahal A.H."/>
            <person name="Errington J."/>
        </authorList>
    </citation>
    <scope>NUCLEOTIDE SEQUENCE</scope>
    <source>
        <strain evidence="1">SD 504</strain>
    </source>
</reference>
<protein>
    <submittedName>
        <fullName evidence="1">Uncharacterized protein</fullName>
    </submittedName>
</protein>
<gene>
    <name evidence="1" type="ORF">MW084_24280</name>
</gene>
<dbReference type="RefSeq" id="WP_158684332.1">
    <property type="nucleotide sequence ID" value="NZ_CP095474.1"/>
</dbReference>
<dbReference type="EMBL" id="CP095474">
    <property type="protein sequence ID" value="URN18558.1"/>
    <property type="molecule type" value="Genomic_DNA"/>
</dbReference>
<dbReference type="Proteomes" id="UP001056383">
    <property type="component" value="Chromosome"/>
</dbReference>
<proteinExistence type="predicted"/>
<keyword evidence="2" id="KW-1185">Reference proteome</keyword>
<name>A0ABY4TI28_9ACTN</name>
<sequence>MTFLPWRRRTPALPAPCAADAQEACHPLVLRDERMASRLKAVCFTVRIDGAWNWTRPDSPELHDPAATARDRLRRHAAKVLRQHSVLDLAAAQDAVNAALGQWSCVAPGLRCIGGARLEAAPRDRNLAQEHACRQQTLSLAHEEELDRLAHLQHVLADPDLRRVWWIAQFPDRFDDLQALAAALEGLPPPHEAESDGIRSDILRFTEQLVTDLHTPQQREIFLQALVQTLQTLGHHSLKDAADRWRTPPETGSTPS</sequence>
<evidence type="ECO:0000313" key="1">
    <source>
        <dbReference type="EMBL" id="URN18558.1"/>
    </source>
</evidence>
<accession>A0ABY4TI28</accession>
<organism evidence="1 2">
    <name type="scientific">Streptomyces sudanensis</name>
    <dbReference type="NCBI Taxonomy" id="436397"/>
    <lineage>
        <taxon>Bacteria</taxon>
        <taxon>Bacillati</taxon>
        <taxon>Actinomycetota</taxon>
        <taxon>Actinomycetes</taxon>
        <taxon>Kitasatosporales</taxon>
        <taxon>Streptomycetaceae</taxon>
        <taxon>Streptomyces</taxon>
    </lineage>
</organism>